<name>A0ABS9F1G9_9PSED</name>
<reference evidence="1 2" key="1">
    <citation type="submission" date="2019-11" db="EMBL/GenBank/DDBJ databases">
        <title>Epiphytic Pseudomonas syringae from cherry orchards.</title>
        <authorList>
            <person name="Hulin M.T."/>
        </authorList>
    </citation>
    <scope>NUCLEOTIDE SEQUENCE [LARGE SCALE GENOMIC DNA]</scope>
    <source>
        <strain evidence="1 2">PA-6-5B</strain>
    </source>
</reference>
<dbReference type="EMBL" id="WKED01000006">
    <property type="protein sequence ID" value="MCF5106231.1"/>
    <property type="molecule type" value="Genomic_DNA"/>
</dbReference>
<proteinExistence type="predicted"/>
<comment type="caution">
    <text evidence="1">The sequence shown here is derived from an EMBL/GenBank/DDBJ whole genome shotgun (WGS) entry which is preliminary data.</text>
</comment>
<protein>
    <submittedName>
        <fullName evidence="1">Type III secretion protein</fullName>
    </submittedName>
</protein>
<dbReference type="SUPFAM" id="SSF103388">
    <property type="entry name" value="Virulence-associated V antigen"/>
    <property type="match status" value="1"/>
</dbReference>
<dbReference type="Proteomes" id="UP000814003">
    <property type="component" value="Unassembled WGS sequence"/>
</dbReference>
<evidence type="ECO:0000313" key="2">
    <source>
        <dbReference type="Proteomes" id="UP000814003"/>
    </source>
</evidence>
<dbReference type="PRINTS" id="PR01592">
    <property type="entry name" value="LCRVANTIGEN"/>
</dbReference>
<evidence type="ECO:0000313" key="1">
    <source>
        <dbReference type="EMBL" id="MCF5106231.1"/>
    </source>
</evidence>
<accession>A0ABS9F1G9</accession>
<gene>
    <name evidence="1" type="ORF">GIW56_05200</name>
</gene>
<dbReference type="InterPro" id="IPR036139">
    <property type="entry name" value="Vir_assoc_V_ag_sf"/>
</dbReference>
<organism evidence="1 2">
    <name type="scientific">Pseudomonas gessardii</name>
    <dbReference type="NCBI Taxonomy" id="78544"/>
    <lineage>
        <taxon>Bacteria</taxon>
        <taxon>Pseudomonadati</taxon>
        <taxon>Pseudomonadota</taxon>
        <taxon>Gammaproteobacteria</taxon>
        <taxon>Pseudomonadales</taxon>
        <taxon>Pseudomonadaceae</taxon>
        <taxon>Pseudomonas</taxon>
    </lineage>
</organism>
<dbReference type="InterPro" id="IPR005413">
    <property type="entry name" value="LowCa_resp_V_Ag"/>
</dbReference>
<dbReference type="Pfam" id="PF04792">
    <property type="entry name" value="LcrV"/>
    <property type="match status" value="1"/>
</dbReference>
<sequence>MKENDNGVRRRCVDLWCKEPLMDIRHYQQDLSGFLNTLQTLPADHLRGRATDALAELRALVSNRNVSFTHANQTLSDAQVEKLLAYFLPPESNLKGSLYELQIKSGIESVKQLINQYADAKPGQPWPLKEFLAKAHFGLTSDRIDDDVRGVYEEVLLIQDGKRTALRDDLKVLTAELNIYSKIQSQINANLAAKKEITIEPGLNLFDRTLYGYPDDKSWQASAEYTLLTGLDTYRTGTLSIRSFLSGAPKDSGAMNPDDLLKKYDFKDENNPIANFATTVGDRSRPINDKVSEKTTLLNDVSSRYNSAIEALNRFVQKYDSMMRDILNAI</sequence>
<keyword evidence="2" id="KW-1185">Reference proteome</keyword>